<dbReference type="Pfam" id="PF01753">
    <property type="entry name" value="zf-MYND"/>
    <property type="match status" value="1"/>
</dbReference>
<dbReference type="InterPro" id="IPR002893">
    <property type="entry name" value="Znf_MYND"/>
</dbReference>
<dbReference type="Gene3D" id="2.170.270.10">
    <property type="entry name" value="SET domain"/>
    <property type="match status" value="1"/>
</dbReference>
<dbReference type="SUPFAM" id="SSF144232">
    <property type="entry name" value="HIT/MYND zinc finger-like"/>
    <property type="match status" value="1"/>
</dbReference>
<dbReference type="InterPro" id="IPR046341">
    <property type="entry name" value="SET_dom_sf"/>
</dbReference>
<dbReference type="Gene3D" id="6.10.140.2220">
    <property type="match status" value="1"/>
</dbReference>
<feature type="compositionally biased region" description="Polar residues" evidence="4">
    <location>
        <begin position="69"/>
        <end position="82"/>
    </location>
</feature>
<dbReference type="InterPro" id="IPR044237">
    <property type="entry name" value="ATXR2-like"/>
</dbReference>
<dbReference type="GO" id="GO:0008168">
    <property type="term" value="F:methyltransferase activity"/>
    <property type="evidence" value="ECO:0007669"/>
    <property type="project" value="InterPro"/>
</dbReference>
<dbReference type="AlphaFoldDB" id="A0AA88DMJ0"/>
<evidence type="ECO:0000256" key="4">
    <source>
        <dbReference type="SAM" id="MobiDB-lite"/>
    </source>
</evidence>
<keyword evidence="7" id="KW-1185">Reference proteome</keyword>
<dbReference type="GO" id="GO:0008270">
    <property type="term" value="F:zinc ion binding"/>
    <property type="evidence" value="ECO:0007669"/>
    <property type="project" value="UniProtKB-KW"/>
</dbReference>
<reference evidence="6" key="1">
    <citation type="submission" date="2023-07" db="EMBL/GenBank/DDBJ databases">
        <title>draft genome sequence of fig (Ficus carica).</title>
        <authorList>
            <person name="Takahashi T."/>
            <person name="Nishimura K."/>
        </authorList>
    </citation>
    <scope>NUCLEOTIDE SEQUENCE</scope>
</reference>
<sequence length="398" mass="44503">METVCSVDSQFADVISALLSLPSPLQAKEYFDELISKRQTRGIKVEQNGAFGKVNHTECDMEEEDNFSDGENSGACASTSSPGKKVEFPRGIVESLMNGELKLPYSDKFSLPPAVPCAGDCGEAYYCSELCAQADWETSHSLLCTGEKSESVSREALLEFIQHANETNDIFLLAMKAISSTVLRYRKLKTTFLEERGKLKNVSGCMVSPALFEAWKPISMGHKRRWWDYMALPVDVESSEEEAFRAQIRSLAFSIDVLDSAKYSLLKYTGTDLVVASPVEDYFLYIDDLPTPEKKEAEEITRPILEALGDDYSVCCQGTAFFPLQSCMNHSCCPNAKAFKREEDRDGQATIIALKPIFKGEEVTISYVDEELSFEERQALLADYGFRCRCPKCLEEES</sequence>
<gene>
    <name evidence="6" type="ORF">TIFTF001_027195</name>
</gene>
<evidence type="ECO:0000313" key="7">
    <source>
        <dbReference type="Proteomes" id="UP001187192"/>
    </source>
</evidence>
<accession>A0AA88DMJ0</accession>
<dbReference type="PANTHER" id="PTHR47436:SF1">
    <property type="entry name" value="SET DOMAIN-CONTAINING PROTEIN"/>
    <property type="match status" value="1"/>
</dbReference>
<feature type="region of interest" description="Disordered" evidence="4">
    <location>
        <begin position="63"/>
        <end position="82"/>
    </location>
</feature>
<feature type="domain" description="SET" evidence="5">
    <location>
        <begin position="253"/>
        <end position="368"/>
    </location>
</feature>
<name>A0AA88DMJ0_FICCA</name>
<dbReference type="PANTHER" id="PTHR47436">
    <property type="entry name" value="HISTONE-LYSINE N-METHYLTRANSFERASE ATXR2"/>
    <property type="match status" value="1"/>
</dbReference>
<evidence type="ECO:0000259" key="5">
    <source>
        <dbReference type="PROSITE" id="PS50280"/>
    </source>
</evidence>
<proteinExistence type="predicted"/>
<dbReference type="EMBL" id="BTGU01000075">
    <property type="protein sequence ID" value="GMN58107.1"/>
    <property type="molecule type" value="Genomic_DNA"/>
</dbReference>
<dbReference type="InterPro" id="IPR001214">
    <property type="entry name" value="SET_dom"/>
</dbReference>
<evidence type="ECO:0000256" key="2">
    <source>
        <dbReference type="ARBA" id="ARBA00022771"/>
    </source>
</evidence>
<keyword evidence="3" id="KW-0862">Zinc</keyword>
<dbReference type="Pfam" id="PF00856">
    <property type="entry name" value="SET"/>
    <property type="match status" value="1"/>
</dbReference>
<organism evidence="6 7">
    <name type="scientific">Ficus carica</name>
    <name type="common">Common fig</name>
    <dbReference type="NCBI Taxonomy" id="3494"/>
    <lineage>
        <taxon>Eukaryota</taxon>
        <taxon>Viridiplantae</taxon>
        <taxon>Streptophyta</taxon>
        <taxon>Embryophyta</taxon>
        <taxon>Tracheophyta</taxon>
        <taxon>Spermatophyta</taxon>
        <taxon>Magnoliopsida</taxon>
        <taxon>eudicotyledons</taxon>
        <taxon>Gunneridae</taxon>
        <taxon>Pentapetalae</taxon>
        <taxon>rosids</taxon>
        <taxon>fabids</taxon>
        <taxon>Rosales</taxon>
        <taxon>Moraceae</taxon>
        <taxon>Ficeae</taxon>
        <taxon>Ficus</taxon>
    </lineage>
</organism>
<keyword evidence="2" id="KW-0863">Zinc-finger</keyword>
<protein>
    <recommendedName>
        <fullName evidence="5">SET domain-containing protein</fullName>
    </recommendedName>
</protein>
<evidence type="ECO:0000256" key="1">
    <source>
        <dbReference type="ARBA" id="ARBA00022723"/>
    </source>
</evidence>
<evidence type="ECO:0000256" key="3">
    <source>
        <dbReference type="ARBA" id="ARBA00022833"/>
    </source>
</evidence>
<dbReference type="CDD" id="cd20071">
    <property type="entry name" value="SET_SMYD"/>
    <property type="match status" value="1"/>
</dbReference>
<dbReference type="SUPFAM" id="SSF82199">
    <property type="entry name" value="SET domain"/>
    <property type="match status" value="1"/>
</dbReference>
<comment type="caution">
    <text evidence="6">The sequence shown here is derived from an EMBL/GenBank/DDBJ whole genome shotgun (WGS) entry which is preliminary data.</text>
</comment>
<keyword evidence="1" id="KW-0479">Metal-binding</keyword>
<dbReference type="PROSITE" id="PS50280">
    <property type="entry name" value="SET"/>
    <property type="match status" value="1"/>
</dbReference>
<evidence type="ECO:0000313" key="6">
    <source>
        <dbReference type="EMBL" id="GMN58107.1"/>
    </source>
</evidence>
<dbReference type="Proteomes" id="UP001187192">
    <property type="component" value="Unassembled WGS sequence"/>
</dbReference>